<feature type="region of interest" description="Disordered" evidence="1">
    <location>
        <begin position="355"/>
        <end position="379"/>
    </location>
</feature>
<evidence type="ECO:0000256" key="1">
    <source>
        <dbReference type="SAM" id="MobiDB-lite"/>
    </source>
</evidence>
<gene>
    <name evidence="2" type="ORF">SNEC2469_LOCUS10597</name>
</gene>
<protein>
    <submittedName>
        <fullName evidence="2">Uncharacterized protein</fullName>
    </submittedName>
</protein>
<dbReference type="OrthoDB" id="410126at2759"/>
<organism evidence="2 3">
    <name type="scientific">Symbiodinium necroappetens</name>
    <dbReference type="NCBI Taxonomy" id="1628268"/>
    <lineage>
        <taxon>Eukaryota</taxon>
        <taxon>Sar</taxon>
        <taxon>Alveolata</taxon>
        <taxon>Dinophyceae</taxon>
        <taxon>Suessiales</taxon>
        <taxon>Symbiodiniaceae</taxon>
        <taxon>Symbiodinium</taxon>
    </lineage>
</organism>
<evidence type="ECO:0000313" key="3">
    <source>
        <dbReference type="Proteomes" id="UP000601435"/>
    </source>
</evidence>
<proteinExistence type="predicted"/>
<name>A0A812QK73_9DINO</name>
<dbReference type="Proteomes" id="UP000601435">
    <property type="component" value="Unassembled WGS sequence"/>
</dbReference>
<comment type="caution">
    <text evidence="2">The sequence shown here is derived from an EMBL/GenBank/DDBJ whole genome shotgun (WGS) entry which is preliminary data.</text>
</comment>
<dbReference type="EMBL" id="CAJNJA010016872">
    <property type="protein sequence ID" value="CAE7390174.1"/>
    <property type="molecule type" value="Genomic_DNA"/>
</dbReference>
<sequence length="379" mass="42939">MEQKGRKKDKTETAFDRLDAIIQASRVMPTIILFDAVWHLTFAWLEQVSKDACAYLKSTYFDQMKRASLQGQFWCGEPVWNSNSCWFAGFWAGVTGTYPGSGSGTQPLESFHAYWQDAVRSSVRSDPRAIFARMEKLFHDDWAKKFEWEESRVFQTWPQYPAQELLNGQALRTAGRSPAVDFYTERGRKLCGQCNHYKMYWRTDATTTDASGKDGTTVFYVMRCSKVGDVLPAQATITKETAERVVGLIAKDGAALKNQLLQAGILKSENGQESLELPALQFYLNKHCCVMKGHLPDSCWPRLRRRLQTAFPSVVCTCLEFLLHGDCEHVAFIKALEGEGNVDLRNIPVVRTAGRKRKADNADIAPEAKSSKQKRRSHK</sequence>
<dbReference type="AlphaFoldDB" id="A0A812QK73"/>
<accession>A0A812QK73</accession>
<keyword evidence="3" id="KW-1185">Reference proteome</keyword>
<evidence type="ECO:0000313" key="2">
    <source>
        <dbReference type="EMBL" id="CAE7390174.1"/>
    </source>
</evidence>
<reference evidence="2" key="1">
    <citation type="submission" date="2021-02" db="EMBL/GenBank/DDBJ databases">
        <authorList>
            <person name="Dougan E. K."/>
            <person name="Rhodes N."/>
            <person name="Thang M."/>
            <person name="Chan C."/>
        </authorList>
    </citation>
    <scope>NUCLEOTIDE SEQUENCE</scope>
</reference>